<feature type="domain" description="PB1-like" evidence="2">
    <location>
        <begin position="16"/>
        <end position="111"/>
    </location>
</feature>
<evidence type="ECO:0000313" key="4">
    <source>
        <dbReference type="Proteomes" id="UP001085076"/>
    </source>
</evidence>
<evidence type="ECO:0000313" key="3">
    <source>
        <dbReference type="EMBL" id="KAJ0968036.1"/>
    </source>
</evidence>
<dbReference type="InterPro" id="IPR058594">
    <property type="entry name" value="PB1-like_dom_pln"/>
</dbReference>
<evidence type="ECO:0000259" key="2">
    <source>
        <dbReference type="Pfam" id="PF26130"/>
    </source>
</evidence>
<keyword evidence="4" id="KW-1185">Reference proteome</keyword>
<organism evidence="3 4">
    <name type="scientific">Dioscorea zingiberensis</name>
    <dbReference type="NCBI Taxonomy" id="325984"/>
    <lineage>
        <taxon>Eukaryota</taxon>
        <taxon>Viridiplantae</taxon>
        <taxon>Streptophyta</taxon>
        <taxon>Embryophyta</taxon>
        <taxon>Tracheophyta</taxon>
        <taxon>Spermatophyta</taxon>
        <taxon>Magnoliopsida</taxon>
        <taxon>Liliopsida</taxon>
        <taxon>Dioscoreales</taxon>
        <taxon>Dioscoreaceae</taxon>
        <taxon>Dioscorea</taxon>
    </lineage>
</organism>
<comment type="caution">
    <text evidence="3">The sequence shown here is derived from an EMBL/GenBank/DDBJ whole genome shotgun (WGS) entry which is preliminary data.</text>
</comment>
<evidence type="ECO:0000256" key="1">
    <source>
        <dbReference type="SAM" id="MobiDB-lite"/>
    </source>
</evidence>
<sequence length="200" mass="22105">MEKRLENNKRELQMGKMKIFLGGYFCRENGLQYLGGSTHILKVDTKDFNFDELIEFIQELGARGVSRIHYRSHTSNNSLEDSLTLVYDEDSHSRMLEIMRQSGPIEVYVEHSVPQEDAAGLASVGEEDTVGLASVGHNDVVDLADLGKEDASVGQEDATVTEEVELGVDPMGAEDVLVGGRMGEPEDVEMGNVEDVQMPR</sequence>
<accession>A0A9D5C7E3</accession>
<proteinExistence type="predicted"/>
<name>A0A9D5C7E3_9LILI</name>
<protein>
    <recommendedName>
        <fullName evidence="2">PB1-like domain-containing protein</fullName>
    </recommendedName>
</protein>
<dbReference type="Proteomes" id="UP001085076">
    <property type="component" value="Miscellaneous, Linkage group lg07"/>
</dbReference>
<reference evidence="3" key="1">
    <citation type="submission" date="2021-03" db="EMBL/GenBank/DDBJ databases">
        <authorList>
            <person name="Li Z."/>
            <person name="Yang C."/>
        </authorList>
    </citation>
    <scope>NUCLEOTIDE SEQUENCE</scope>
    <source>
        <strain evidence="3">Dzin_1.0</strain>
        <tissue evidence="3">Leaf</tissue>
    </source>
</reference>
<gene>
    <name evidence="3" type="ORF">J5N97_024953</name>
</gene>
<dbReference type="Pfam" id="PF26130">
    <property type="entry name" value="PB1-like"/>
    <property type="match status" value="1"/>
</dbReference>
<dbReference type="EMBL" id="JAGGNH010000007">
    <property type="protein sequence ID" value="KAJ0968036.1"/>
    <property type="molecule type" value="Genomic_DNA"/>
</dbReference>
<dbReference type="AlphaFoldDB" id="A0A9D5C7E3"/>
<feature type="region of interest" description="Disordered" evidence="1">
    <location>
        <begin position="169"/>
        <end position="200"/>
    </location>
</feature>
<reference evidence="3" key="2">
    <citation type="journal article" date="2022" name="Hortic Res">
        <title>The genome of Dioscorea zingiberensis sheds light on the biosynthesis, origin and evolution of the medicinally important diosgenin saponins.</title>
        <authorList>
            <person name="Li Y."/>
            <person name="Tan C."/>
            <person name="Li Z."/>
            <person name="Guo J."/>
            <person name="Li S."/>
            <person name="Chen X."/>
            <person name="Wang C."/>
            <person name="Dai X."/>
            <person name="Yang H."/>
            <person name="Song W."/>
            <person name="Hou L."/>
            <person name="Xu J."/>
            <person name="Tong Z."/>
            <person name="Xu A."/>
            <person name="Yuan X."/>
            <person name="Wang W."/>
            <person name="Yang Q."/>
            <person name="Chen L."/>
            <person name="Sun Z."/>
            <person name="Wang K."/>
            <person name="Pan B."/>
            <person name="Chen J."/>
            <person name="Bao Y."/>
            <person name="Liu F."/>
            <person name="Qi X."/>
            <person name="Gang D.R."/>
            <person name="Wen J."/>
            <person name="Li J."/>
        </authorList>
    </citation>
    <scope>NUCLEOTIDE SEQUENCE</scope>
    <source>
        <strain evidence="3">Dzin_1.0</strain>
    </source>
</reference>